<dbReference type="PROSITE" id="PS50082">
    <property type="entry name" value="WD_REPEATS_2"/>
    <property type="match status" value="1"/>
</dbReference>
<dbReference type="EMBL" id="CM017882">
    <property type="protein sequence ID" value="KAG1363709.1"/>
    <property type="molecule type" value="Genomic_DNA"/>
</dbReference>
<evidence type="ECO:0000256" key="7">
    <source>
        <dbReference type="SAM" id="MobiDB-lite"/>
    </source>
</evidence>
<dbReference type="PANTHER" id="PTHR19879:SF1">
    <property type="entry name" value="CANNONBALL-RELATED"/>
    <property type="match status" value="1"/>
</dbReference>
<feature type="compositionally biased region" description="Basic and acidic residues" evidence="7">
    <location>
        <begin position="364"/>
        <end position="384"/>
    </location>
</feature>
<comment type="caution">
    <text evidence="9">The sequence shown here is derived from an EMBL/GenBank/DDBJ whole genome shotgun (WGS) entry which is preliminary data.</text>
</comment>
<dbReference type="GO" id="GO:0006367">
    <property type="term" value="P:transcription initiation at RNA polymerase II promoter"/>
    <property type="evidence" value="ECO:0007669"/>
    <property type="project" value="TreeGrafter"/>
</dbReference>
<feature type="region of interest" description="Disordered" evidence="7">
    <location>
        <begin position="206"/>
        <end position="279"/>
    </location>
</feature>
<dbReference type="InterPro" id="IPR037264">
    <property type="entry name" value="TFIID_NTD2_sf"/>
</dbReference>
<feature type="compositionally biased region" description="Basic residues" evidence="7">
    <location>
        <begin position="234"/>
        <end position="254"/>
    </location>
</feature>
<keyword evidence="4" id="KW-0677">Repeat</keyword>
<proteinExistence type="inferred from homology"/>
<dbReference type="PANTHER" id="PTHR19879">
    <property type="entry name" value="TRANSCRIPTION INITIATION FACTOR TFIID"/>
    <property type="match status" value="1"/>
</dbReference>
<feature type="compositionally biased region" description="Basic and acidic residues" evidence="7">
    <location>
        <begin position="255"/>
        <end position="267"/>
    </location>
</feature>
<dbReference type="Gene3D" id="1.25.40.500">
    <property type="entry name" value="TFIID subunit TAF5, NTD2 domain"/>
    <property type="match status" value="3"/>
</dbReference>
<feature type="compositionally biased region" description="Basic residues" evidence="7">
    <location>
        <begin position="268"/>
        <end position="279"/>
    </location>
</feature>
<dbReference type="Pfam" id="PF04494">
    <property type="entry name" value="TFIID_NTD2"/>
    <property type="match status" value="1"/>
</dbReference>
<reference evidence="9" key="1">
    <citation type="journal article" date="2017" name="Gigascience">
        <title>The genome draft of coconut (Cocos nucifera).</title>
        <authorList>
            <person name="Xiao Y."/>
            <person name="Xu P."/>
            <person name="Fan H."/>
            <person name="Baudouin L."/>
            <person name="Xia W."/>
            <person name="Bocs S."/>
            <person name="Xu J."/>
            <person name="Li Q."/>
            <person name="Guo A."/>
            <person name="Zhou L."/>
            <person name="Li J."/>
            <person name="Wu Y."/>
            <person name="Ma Z."/>
            <person name="Armero A."/>
            <person name="Issali A.E."/>
            <person name="Liu N."/>
            <person name="Peng M."/>
            <person name="Yang Y."/>
        </authorList>
    </citation>
    <scope>NUCLEOTIDE SEQUENCE</scope>
    <source>
        <tissue evidence="9">Spear leaf of Hainan Tall coconut</tissue>
    </source>
</reference>
<dbReference type="InterPro" id="IPR007582">
    <property type="entry name" value="TFIID_NTD2"/>
</dbReference>
<comment type="similarity">
    <text evidence="2">Belongs to the WD repeat TAF5 family.</text>
</comment>
<keyword evidence="10" id="KW-1185">Reference proteome</keyword>
<reference evidence="9" key="2">
    <citation type="submission" date="2019-07" db="EMBL/GenBank/DDBJ databases">
        <authorList>
            <person name="Yang Y."/>
            <person name="Bocs S."/>
            <person name="Baudouin L."/>
        </authorList>
    </citation>
    <scope>NUCLEOTIDE SEQUENCE</scope>
    <source>
        <tissue evidence="9">Spear leaf of Hainan Tall coconut</tissue>
    </source>
</reference>
<dbReference type="SUPFAM" id="SSF50998">
    <property type="entry name" value="Quinoprotein alcohol dehydrogenase-like"/>
    <property type="match status" value="1"/>
</dbReference>
<dbReference type="GO" id="GO:0005669">
    <property type="term" value="C:transcription factor TFIID complex"/>
    <property type="evidence" value="ECO:0007669"/>
    <property type="project" value="TreeGrafter"/>
</dbReference>
<gene>
    <name evidence="9" type="ORF">COCNU_11G005360</name>
</gene>
<evidence type="ECO:0000256" key="5">
    <source>
        <dbReference type="ARBA" id="ARBA00023242"/>
    </source>
</evidence>
<organism evidence="9 10">
    <name type="scientific">Cocos nucifera</name>
    <name type="common">Coconut palm</name>
    <dbReference type="NCBI Taxonomy" id="13894"/>
    <lineage>
        <taxon>Eukaryota</taxon>
        <taxon>Viridiplantae</taxon>
        <taxon>Streptophyta</taxon>
        <taxon>Embryophyta</taxon>
        <taxon>Tracheophyta</taxon>
        <taxon>Spermatophyta</taxon>
        <taxon>Magnoliopsida</taxon>
        <taxon>Liliopsida</taxon>
        <taxon>Arecaceae</taxon>
        <taxon>Arecoideae</taxon>
        <taxon>Cocoseae</taxon>
        <taxon>Attaleinae</taxon>
        <taxon>Cocos</taxon>
    </lineage>
</organism>
<sequence length="703" mass="79621">MEEEELQKAVYAYLRKKGFRQTELVLQEEQNRLSSSAQSDLAVSRLDNDPARYHDGYSKLRSWAYSSLDLYKMVQDLDQILNLAPRGGHLLLQFVNMAMAQDYYLHELLRVLYPVFIHCFMDLVAEEHMQEELQRKLGSILLSKLLPLQEVDYVSYTSLFGSWNYLVLCLCQYEIGTDTVGGSQYGTGLTHGIAACSPPAAVPCVGTRTPKPIHAGKKKKEERKKERKDEEKKKVKGKKKKKNEKKGREKKKKGGKEERKEKEEKKGEKRKKGIKKIKTKERKERKYSYDLLLQYLQKTQSVTMLGIINERINFEVYAGQPSSISDDLDVVALVGSSQDIAKHINQKEVRWGLLEDSVEERLERALSDSEKPEGENKEQKRSVEGGKQGVSVKKLKKDKLVGATGKNIRSETSTVSIATRVKPELTLPVMTTEAEQSILEDLRNRVQLSSLALPSISFYSFLNTHNSLNCSSISHDGSLVAGGFSDSSLKVIFLVESGDVLFSFHFPPVWDMSKIGQPTKSFRLWSTKLNSNLVCYKGHNYPVWDVQVIFRRAGTCPNLVGWLLGQSNLDDQNQKFLPNIVTSSYSRIDLFRLWERSLANASGSWKRNQRRGNEILGSGMEVEYGRRESCEGTLLASGSADCTVKLWDVTASMKVPRMEENKASSTNRLRLLKALPTKSTPVYTLRFSRRNLLFAAGALSKQV</sequence>
<evidence type="ECO:0000313" key="9">
    <source>
        <dbReference type="EMBL" id="KAG1363709.1"/>
    </source>
</evidence>
<evidence type="ECO:0000256" key="1">
    <source>
        <dbReference type="ARBA" id="ARBA00004123"/>
    </source>
</evidence>
<dbReference type="Pfam" id="PF00400">
    <property type="entry name" value="WD40"/>
    <property type="match status" value="1"/>
</dbReference>
<evidence type="ECO:0000259" key="8">
    <source>
        <dbReference type="Pfam" id="PF04494"/>
    </source>
</evidence>
<accession>A0A8K0N977</accession>
<comment type="subcellular location">
    <subcellularLocation>
        <location evidence="1">Nucleus</location>
    </subcellularLocation>
</comment>
<evidence type="ECO:0000256" key="3">
    <source>
        <dbReference type="ARBA" id="ARBA00022574"/>
    </source>
</evidence>
<feature type="domain" description="TFIID subunit TAF5 NTD2" evidence="8">
    <location>
        <begin position="100"/>
        <end position="131"/>
    </location>
</feature>
<dbReference type="InterPro" id="IPR011047">
    <property type="entry name" value="Quinoprotein_ADH-like_sf"/>
</dbReference>
<feature type="repeat" description="WD" evidence="6">
    <location>
        <begin position="631"/>
        <end position="657"/>
    </location>
</feature>
<dbReference type="InterPro" id="IPR015943">
    <property type="entry name" value="WD40/YVTN_repeat-like_dom_sf"/>
</dbReference>
<dbReference type="PROSITE" id="PS50896">
    <property type="entry name" value="LISH"/>
    <property type="match status" value="1"/>
</dbReference>
<evidence type="ECO:0000256" key="2">
    <source>
        <dbReference type="ARBA" id="ARBA00009435"/>
    </source>
</evidence>
<dbReference type="Gene3D" id="2.130.10.10">
    <property type="entry name" value="YVTN repeat-like/Quinoprotein amine dehydrogenase"/>
    <property type="match status" value="1"/>
</dbReference>
<keyword evidence="3 6" id="KW-0853">WD repeat</keyword>
<dbReference type="GO" id="GO:0016251">
    <property type="term" value="F:RNA polymerase II general transcription initiation factor activity"/>
    <property type="evidence" value="ECO:0007669"/>
    <property type="project" value="TreeGrafter"/>
</dbReference>
<feature type="compositionally biased region" description="Basic and acidic residues" evidence="7">
    <location>
        <begin position="223"/>
        <end position="233"/>
    </location>
</feature>
<evidence type="ECO:0000313" key="10">
    <source>
        <dbReference type="Proteomes" id="UP000797356"/>
    </source>
</evidence>
<feature type="region of interest" description="Disordered" evidence="7">
    <location>
        <begin position="364"/>
        <end position="390"/>
    </location>
</feature>
<dbReference type="Proteomes" id="UP000797356">
    <property type="component" value="Chromosome 11"/>
</dbReference>
<dbReference type="PROSITE" id="PS00678">
    <property type="entry name" value="WD_REPEATS_1"/>
    <property type="match status" value="1"/>
</dbReference>
<dbReference type="InterPro" id="IPR019775">
    <property type="entry name" value="WD40_repeat_CS"/>
</dbReference>
<evidence type="ECO:0000256" key="6">
    <source>
        <dbReference type="PROSITE-ProRule" id="PRU00221"/>
    </source>
</evidence>
<name>A0A8K0N977_COCNU</name>
<dbReference type="SUPFAM" id="SSF160897">
    <property type="entry name" value="Taf5 N-terminal domain-like"/>
    <property type="match status" value="2"/>
</dbReference>
<dbReference type="AlphaFoldDB" id="A0A8K0N977"/>
<dbReference type="InterPro" id="IPR006594">
    <property type="entry name" value="LisH"/>
</dbReference>
<dbReference type="InterPro" id="IPR001680">
    <property type="entry name" value="WD40_rpt"/>
</dbReference>
<protein>
    <recommendedName>
        <fullName evidence="8">TFIID subunit TAF5 NTD2 domain-containing protein</fullName>
    </recommendedName>
</protein>
<dbReference type="OrthoDB" id="674604at2759"/>
<evidence type="ECO:0000256" key="4">
    <source>
        <dbReference type="ARBA" id="ARBA00022737"/>
    </source>
</evidence>
<keyword evidence="5" id="KW-0539">Nucleus</keyword>